<reference evidence="3 4" key="1">
    <citation type="submission" date="2023-07" db="EMBL/GenBank/DDBJ databases">
        <title>The novel representative of Negativicutes class, Anaeroselena agilis gen. nov. sp. nov.</title>
        <authorList>
            <person name="Prokofeva M.I."/>
            <person name="Elcheninov A.G."/>
            <person name="Klyukina A."/>
            <person name="Kublanov I.V."/>
            <person name="Frolov E.N."/>
            <person name="Podosokorskaya O.A."/>
        </authorList>
    </citation>
    <scope>NUCLEOTIDE SEQUENCE [LARGE SCALE GENOMIC DNA]</scope>
    <source>
        <strain evidence="3 4">4137-cl</strain>
    </source>
</reference>
<gene>
    <name evidence="3" type="ORF">Q4T40_00430</name>
</gene>
<evidence type="ECO:0000259" key="2">
    <source>
        <dbReference type="Pfam" id="PF18050"/>
    </source>
</evidence>
<feature type="chain" id="PRO_5045921135" evidence="1">
    <location>
        <begin position="22"/>
        <end position="168"/>
    </location>
</feature>
<sequence>MSVQVKLLSILLVLTAVFGLAACGGSPKQPSADTAKPSGEGKATAAAGLSGIKIRVTVDGDVLTATLIDNATTRSLIDMFPLTVRMADLYSREMCYHFPDPLPADEAQRSGYEVGDLSYWTPGRSLVIFYKQNGEVISNLQKIGHFDSSVGMFEKTGDVDVRFELMDK</sequence>
<dbReference type="InterPro" id="IPR041183">
    <property type="entry name" value="Cyclophilin-like"/>
</dbReference>
<evidence type="ECO:0000313" key="3">
    <source>
        <dbReference type="EMBL" id="MDT8899712.1"/>
    </source>
</evidence>
<organism evidence="3 4">
    <name type="scientific">Anaeroselena agilis</name>
    <dbReference type="NCBI Taxonomy" id="3063788"/>
    <lineage>
        <taxon>Bacteria</taxon>
        <taxon>Bacillati</taxon>
        <taxon>Bacillota</taxon>
        <taxon>Negativicutes</taxon>
        <taxon>Acetonemataceae</taxon>
        <taxon>Anaeroselena</taxon>
    </lineage>
</organism>
<comment type="caution">
    <text evidence="3">The sequence shown here is derived from an EMBL/GenBank/DDBJ whole genome shotgun (WGS) entry which is preliminary data.</text>
</comment>
<proteinExistence type="predicted"/>
<dbReference type="Pfam" id="PF18050">
    <property type="entry name" value="Cyclophil_like2"/>
    <property type="match status" value="1"/>
</dbReference>
<dbReference type="Proteomes" id="UP001254848">
    <property type="component" value="Unassembled WGS sequence"/>
</dbReference>
<protein>
    <submittedName>
        <fullName evidence="3">Cyclophilin-like fold protein</fullName>
    </submittedName>
</protein>
<accession>A0ABU3NSB5</accession>
<dbReference type="EMBL" id="JAUOZS010000001">
    <property type="protein sequence ID" value="MDT8899712.1"/>
    <property type="molecule type" value="Genomic_DNA"/>
</dbReference>
<evidence type="ECO:0000256" key="1">
    <source>
        <dbReference type="SAM" id="SignalP"/>
    </source>
</evidence>
<dbReference type="SUPFAM" id="SSF50891">
    <property type="entry name" value="Cyclophilin-like"/>
    <property type="match status" value="1"/>
</dbReference>
<evidence type="ECO:0000313" key="4">
    <source>
        <dbReference type="Proteomes" id="UP001254848"/>
    </source>
</evidence>
<keyword evidence="1" id="KW-0732">Signal</keyword>
<dbReference type="RefSeq" id="WP_413778280.1">
    <property type="nucleotide sequence ID" value="NZ_JAUOZS010000001.1"/>
</dbReference>
<keyword evidence="4" id="KW-1185">Reference proteome</keyword>
<feature type="signal peptide" evidence="1">
    <location>
        <begin position="1"/>
        <end position="21"/>
    </location>
</feature>
<dbReference type="PROSITE" id="PS51257">
    <property type="entry name" value="PROKAR_LIPOPROTEIN"/>
    <property type="match status" value="1"/>
</dbReference>
<name>A0ABU3NSB5_9FIRM</name>
<feature type="domain" description="Cyclophilin-like" evidence="2">
    <location>
        <begin position="56"/>
        <end position="164"/>
    </location>
</feature>
<dbReference type="Gene3D" id="2.40.100.20">
    <property type="match status" value="1"/>
</dbReference>
<dbReference type="InterPro" id="IPR029000">
    <property type="entry name" value="Cyclophilin-like_dom_sf"/>
</dbReference>